<proteinExistence type="inferred from homology"/>
<keyword evidence="6 11" id="KW-0560">Oxidoreductase</keyword>
<evidence type="ECO:0000313" key="12">
    <source>
        <dbReference type="Proteomes" id="UP000323917"/>
    </source>
</evidence>
<evidence type="ECO:0000256" key="2">
    <source>
        <dbReference type="ARBA" id="ARBA00012637"/>
    </source>
</evidence>
<keyword evidence="3" id="KW-0285">Flavoprotein</keyword>
<keyword evidence="7" id="KW-0520">NAD</keyword>
<sequence>MTNDQRSTTDDSSTPHVVILGAGFGGVGAVLELRDAPVRITILDKHDYHTFQPLLYQVATQELDPTEVGYPVRDLLHRHNNVVFHKCEVNSVDLAKKQVVVDGMSPLDYDYLVLALGAIVNYHGTPGAAEHALPLYTMNDAIRLHDHILKTLEAVDKEPKLIDDGALSFCIIGGGPTGTELAGAMADLLHTELKADYPNLPIDEARVIVYEHSPHLLAPFKPKLRDYARKALEERGVEVQTESGVAEVGAKEITLASGEKVKTHTLVWAAGLQANPIAASLGIELAPGGHVPVGPDLQIKDHPGAFAIGDIASTTEAESGKPLPGLAAVALQAGHYVGKAITHIIAGKEVKPFKYHDKGTMAQVGRGAAVVELPKGGTLTGRVAWLAWLGIHLHLLSSAEEKTSVFVDWGWNLLTHKRGKRIILSDEDHEESNS</sequence>
<dbReference type="PANTHER" id="PTHR43706">
    <property type="entry name" value="NADH DEHYDROGENASE"/>
    <property type="match status" value="1"/>
</dbReference>
<comment type="similarity">
    <text evidence="1">Belongs to the NADH dehydrogenase family.</text>
</comment>
<organism evidence="11 12">
    <name type="scientific">Bythopirellula goksoeyrii</name>
    <dbReference type="NCBI Taxonomy" id="1400387"/>
    <lineage>
        <taxon>Bacteria</taxon>
        <taxon>Pseudomonadati</taxon>
        <taxon>Planctomycetota</taxon>
        <taxon>Planctomycetia</taxon>
        <taxon>Pirellulales</taxon>
        <taxon>Lacipirellulaceae</taxon>
        <taxon>Bythopirellula</taxon>
    </lineage>
</organism>
<feature type="domain" description="FAD/NAD(P)-binding" evidence="9">
    <location>
        <begin position="16"/>
        <end position="334"/>
    </location>
</feature>
<dbReference type="InterPro" id="IPR036188">
    <property type="entry name" value="FAD/NAD-bd_sf"/>
</dbReference>
<dbReference type="Pfam" id="PF22366">
    <property type="entry name" value="NDH2_C"/>
    <property type="match status" value="1"/>
</dbReference>
<dbReference type="InterPro" id="IPR054585">
    <property type="entry name" value="NDH2-like_C"/>
</dbReference>
<evidence type="ECO:0000256" key="6">
    <source>
        <dbReference type="ARBA" id="ARBA00023002"/>
    </source>
</evidence>
<dbReference type="EMBL" id="CP042913">
    <property type="protein sequence ID" value="QEG37201.1"/>
    <property type="molecule type" value="Genomic_DNA"/>
</dbReference>
<accession>A0A5B9QSX2</accession>
<dbReference type="PANTHER" id="PTHR43706:SF47">
    <property type="entry name" value="EXTERNAL NADH-UBIQUINONE OXIDOREDUCTASE 1, MITOCHONDRIAL-RELATED"/>
    <property type="match status" value="1"/>
</dbReference>
<dbReference type="EC" id="1.6.5.9" evidence="2"/>
<evidence type="ECO:0000259" key="10">
    <source>
        <dbReference type="Pfam" id="PF22366"/>
    </source>
</evidence>
<keyword evidence="5" id="KW-0809">Transit peptide</keyword>
<keyword evidence="12" id="KW-1185">Reference proteome</keyword>
<evidence type="ECO:0000259" key="9">
    <source>
        <dbReference type="Pfam" id="PF07992"/>
    </source>
</evidence>
<evidence type="ECO:0000256" key="5">
    <source>
        <dbReference type="ARBA" id="ARBA00022946"/>
    </source>
</evidence>
<dbReference type="InterPro" id="IPR023753">
    <property type="entry name" value="FAD/NAD-binding_dom"/>
</dbReference>
<dbReference type="SUPFAM" id="SSF51905">
    <property type="entry name" value="FAD/NAD(P)-binding domain"/>
    <property type="match status" value="1"/>
</dbReference>
<dbReference type="Pfam" id="PF07992">
    <property type="entry name" value="Pyr_redox_2"/>
    <property type="match status" value="1"/>
</dbReference>
<dbReference type="RefSeq" id="WP_148075468.1">
    <property type="nucleotide sequence ID" value="NZ_CP042913.1"/>
</dbReference>
<keyword evidence="4" id="KW-0274">FAD</keyword>
<dbReference type="PRINTS" id="PR00368">
    <property type="entry name" value="FADPNR"/>
</dbReference>
<name>A0A5B9QSX2_9BACT</name>
<protein>
    <recommendedName>
        <fullName evidence="2">NADH:ubiquinone reductase (non-electrogenic)</fullName>
        <ecNumber evidence="2">1.6.5.9</ecNumber>
    </recommendedName>
</protein>
<evidence type="ECO:0000256" key="3">
    <source>
        <dbReference type="ARBA" id="ARBA00022630"/>
    </source>
</evidence>
<dbReference type="KEGG" id="bgok:Pr1d_45420"/>
<dbReference type="AlphaFoldDB" id="A0A5B9QSX2"/>
<evidence type="ECO:0000313" key="11">
    <source>
        <dbReference type="EMBL" id="QEG37201.1"/>
    </source>
</evidence>
<dbReference type="GO" id="GO:0050136">
    <property type="term" value="F:NADH dehydrogenase (quinone) (non-electrogenic) activity"/>
    <property type="evidence" value="ECO:0007669"/>
    <property type="project" value="UniProtKB-EC"/>
</dbReference>
<dbReference type="InterPro" id="IPR045024">
    <property type="entry name" value="NDH-2"/>
</dbReference>
<evidence type="ECO:0000256" key="8">
    <source>
        <dbReference type="ARBA" id="ARBA00047599"/>
    </source>
</evidence>
<evidence type="ECO:0000256" key="7">
    <source>
        <dbReference type="ARBA" id="ARBA00023027"/>
    </source>
</evidence>
<comment type="catalytic activity">
    <reaction evidence="8">
        <text>a quinone + NADH + H(+) = a quinol + NAD(+)</text>
        <dbReference type="Rhea" id="RHEA:46160"/>
        <dbReference type="ChEBI" id="CHEBI:15378"/>
        <dbReference type="ChEBI" id="CHEBI:24646"/>
        <dbReference type="ChEBI" id="CHEBI:57540"/>
        <dbReference type="ChEBI" id="CHEBI:57945"/>
        <dbReference type="ChEBI" id="CHEBI:132124"/>
        <dbReference type="EC" id="1.6.5.9"/>
    </reaction>
</comment>
<feature type="domain" description="External alternative NADH-ubiquinone oxidoreductase-like C-terminal" evidence="10">
    <location>
        <begin position="358"/>
        <end position="410"/>
    </location>
</feature>
<dbReference type="Gene3D" id="3.50.50.100">
    <property type="match status" value="1"/>
</dbReference>
<gene>
    <name evidence="11" type="ORF">Pr1d_45420</name>
</gene>
<reference evidence="11 12" key="1">
    <citation type="submission" date="2019-08" db="EMBL/GenBank/DDBJ databases">
        <title>Deep-cultivation of Planctomycetes and their phenomic and genomic characterization uncovers novel biology.</title>
        <authorList>
            <person name="Wiegand S."/>
            <person name="Jogler M."/>
            <person name="Boedeker C."/>
            <person name="Pinto D."/>
            <person name="Vollmers J."/>
            <person name="Rivas-Marin E."/>
            <person name="Kohn T."/>
            <person name="Peeters S.H."/>
            <person name="Heuer A."/>
            <person name="Rast P."/>
            <person name="Oberbeckmann S."/>
            <person name="Bunk B."/>
            <person name="Jeske O."/>
            <person name="Meyerdierks A."/>
            <person name="Storesund J.E."/>
            <person name="Kallscheuer N."/>
            <person name="Luecker S."/>
            <person name="Lage O.M."/>
            <person name="Pohl T."/>
            <person name="Merkel B.J."/>
            <person name="Hornburger P."/>
            <person name="Mueller R.-W."/>
            <person name="Bruemmer F."/>
            <person name="Labrenz M."/>
            <person name="Spormann A.M."/>
            <person name="Op den Camp H."/>
            <person name="Overmann J."/>
            <person name="Amann R."/>
            <person name="Jetten M.S.M."/>
            <person name="Mascher T."/>
            <person name="Medema M.H."/>
            <person name="Devos D.P."/>
            <person name="Kaster A.-K."/>
            <person name="Ovreas L."/>
            <person name="Rohde M."/>
            <person name="Galperin M.Y."/>
            <person name="Jogler C."/>
        </authorList>
    </citation>
    <scope>NUCLEOTIDE SEQUENCE [LARGE SCALE GENOMIC DNA]</scope>
    <source>
        <strain evidence="11 12">Pr1d</strain>
    </source>
</reference>
<evidence type="ECO:0000256" key="1">
    <source>
        <dbReference type="ARBA" id="ARBA00005272"/>
    </source>
</evidence>
<dbReference type="OrthoDB" id="9781621at2"/>
<dbReference type="Proteomes" id="UP000323917">
    <property type="component" value="Chromosome"/>
</dbReference>
<dbReference type="PRINTS" id="PR00411">
    <property type="entry name" value="PNDRDTASEI"/>
</dbReference>
<evidence type="ECO:0000256" key="4">
    <source>
        <dbReference type="ARBA" id="ARBA00022827"/>
    </source>
</evidence>